<keyword evidence="6" id="KW-0520">NAD</keyword>
<gene>
    <name evidence="9" type="ORF">CAOG_004915</name>
</gene>
<evidence type="ECO:0000256" key="6">
    <source>
        <dbReference type="ARBA" id="ARBA00023027"/>
    </source>
</evidence>
<dbReference type="Pfam" id="PF13450">
    <property type="entry name" value="NAD_binding_8"/>
    <property type="match status" value="1"/>
</dbReference>
<dbReference type="PANTHER" id="PTHR46091:SF3">
    <property type="entry name" value="AMINE OXIDASE DOMAIN-CONTAINING PROTEIN"/>
    <property type="match status" value="1"/>
</dbReference>
<evidence type="ECO:0000256" key="5">
    <source>
        <dbReference type="ARBA" id="ARBA00022857"/>
    </source>
</evidence>
<keyword evidence="3" id="KW-0732">Signal</keyword>
<comment type="similarity">
    <text evidence="1">Belongs to the carotenoid/retinoid oxidoreductase family. CrtISO subfamily.</text>
</comment>
<dbReference type="STRING" id="595528.A0A0D2VSV1"/>
<keyword evidence="2" id="KW-0285">Flavoprotein</keyword>
<keyword evidence="5" id="KW-0521">NADP</keyword>
<dbReference type="InterPro" id="IPR052206">
    <property type="entry name" value="Retinol_saturase"/>
</dbReference>
<dbReference type="SUPFAM" id="SSF51905">
    <property type="entry name" value="FAD/NAD(P)-binding domain"/>
    <property type="match status" value="1"/>
</dbReference>
<feature type="compositionally biased region" description="Low complexity" evidence="7">
    <location>
        <begin position="199"/>
        <end position="216"/>
    </location>
</feature>
<organism evidence="9 10">
    <name type="scientific">Capsaspora owczarzaki (strain ATCC 30864)</name>
    <dbReference type="NCBI Taxonomy" id="595528"/>
    <lineage>
        <taxon>Eukaryota</taxon>
        <taxon>Filasterea</taxon>
        <taxon>Capsaspora</taxon>
    </lineage>
</organism>
<dbReference type="Gene3D" id="3.50.50.60">
    <property type="entry name" value="FAD/NAD(P)-binding domain"/>
    <property type="match status" value="2"/>
</dbReference>
<feature type="domain" description="Amine oxidase" evidence="8">
    <location>
        <begin position="336"/>
        <end position="419"/>
    </location>
</feature>
<evidence type="ECO:0000256" key="3">
    <source>
        <dbReference type="ARBA" id="ARBA00022729"/>
    </source>
</evidence>
<dbReference type="eggNOG" id="KOG4254">
    <property type="taxonomic scope" value="Eukaryota"/>
</dbReference>
<evidence type="ECO:0000259" key="8">
    <source>
        <dbReference type="Pfam" id="PF01593"/>
    </source>
</evidence>
<evidence type="ECO:0000313" key="10">
    <source>
        <dbReference type="Proteomes" id="UP000008743"/>
    </source>
</evidence>
<dbReference type="Proteomes" id="UP000008743">
    <property type="component" value="Unassembled WGS sequence"/>
</dbReference>
<dbReference type="InterPro" id="IPR002937">
    <property type="entry name" value="Amino_oxidase"/>
</dbReference>
<proteinExistence type="inferred from homology"/>
<dbReference type="Pfam" id="PF01593">
    <property type="entry name" value="Amino_oxidase"/>
    <property type="match status" value="1"/>
</dbReference>
<feature type="region of interest" description="Disordered" evidence="7">
    <location>
        <begin position="199"/>
        <end position="222"/>
    </location>
</feature>
<dbReference type="AlphaFoldDB" id="A0A0D2VSV1"/>
<dbReference type="InterPro" id="IPR036188">
    <property type="entry name" value="FAD/NAD-bd_sf"/>
</dbReference>
<evidence type="ECO:0000256" key="7">
    <source>
        <dbReference type="SAM" id="MobiDB-lite"/>
    </source>
</evidence>
<sequence length="667" mass="72829">MMLITLILGLFAAAVAVAAVGAVLFMRQLRSRPPRPTSDSASAFNSASASASASAAAEALYTDPDARAKDEALIRQPFAEFAKSSDSQQFDAICIGSGMGGLTTASYLARAGKRVLVLEQHDVAGGCTHVYEDKGFEFDTGLHYIGEMADGPRRSTTRQMFDTISDGKLQWATMGNVYDRFILSKDAFATKQNNKVAADTIPTTGTSTATSTPTSDQSNGSKPFQFEERFDFVADRQNLRAALVKRYPNDEAAIDKYFRAVRGATNEIGPFVLTKLLPEWALMLLTLIFPKAGFASRDDIYSQRTTASVLAEIFPRNVEIRHLLTYIWGDYGTPPSESPFAIHAVVAAHYFRGAFYPVGGSSELAKTIVAALEKRGSKVLVRAPVESILLDASGTRAVGVRMAKGQELFAPLIISAAGAMNTYTKLIPVEHRAVISKQLGELQSGKRVATSTGHVYAFIGLDASPQELGFTAANYWVSPQLDHDAAYSEFIKNPKNPFAGVFISFPSAKDPTWNVRFPSKAVALVVTPAPFEWFEAYQSERVKHRGDEYQNLKQELGDRMMDAFYHFFPQAKEHVQYVDFATPVTNNHYLGATRGESYGLDFRTGRFDTRGAASWLTPKTPISGLYLSGQDAFINGVVGAMMGGFICACAISPKIAWDNLYLFNKGK</sequence>
<dbReference type="PANTHER" id="PTHR46091">
    <property type="entry name" value="BLR7054 PROTEIN"/>
    <property type="match status" value="1"/>
</dbReference>
<name>A0A0D2VSV1_CAPO3</name>
<dbReference type="RefSeq" id="XP_004347666.2">
    <property type="nucleotide sequence ID" value="XM_004347616.2"/>
</dbReference>
<dbReference type="OrthoDB" id="38045at2759"/>
<evidence type="ECO:0000256" key="2">
    <source>
        <dbReference type="ARBA" id="ARBA00022630"/>
    </source>
</evidence>
<evidence type="ECO:0000313" key="9">
    <source>
        <dbReference type="EMBL" id="KJE94242.1"/>
    </source>
</evidence>
<protein>
    <submittedName>
        <fullName evidence="9">Retsat protein</fullName>
    </submittedName>
</protein>
<accession>A0A0D2VSV1</accession>
<evidence type="ECO:0000256" key="4">
    <source>
        <dbReference type="ARBA" id="ARBA00022827"/>
    </source>
</evidence>
<reference evidence="10" key="1">
    <citation type="submission" date="2011-02" db="EMBL/GenBank/DDBJ databases">
        <title>The Genome Sequence of Capsaspora owczarzaki ATCC 30864.</title>
        <authorList>
            <person name="Russ C."/>
            <person name="Cuomo C."/>
            <person name="Burger G."/>
            <person name="Gray M.W."/>
            <person name="Holland P.W.H."/>
            <person name="King N."/>
            <person name="Lang F.B.F."/>
            <person name="Roger A.J."/>
            <person name="Ruiz-Trillo I."/>
            <person name="Young S.K."/>
            <person name="Zeng Q."/>
            <person name="Gargeya S."/>
            <person name="Alvarado L."/>
            <person name="Berlin A."/>
            <person name="Chapman S.B."/>
            <person name="Chen Z."/>
            <person name="Freedman E."/>
            <person name="Gellesch M."/>
            <person name="Goldberg J."/>
            <person name="Griggs A."/>
            <person name="Gujja S."/>
            <person name="Heilman E."/>
            <person name="Heiman D."/>
            <person name="Howarth C."/>
            <person name="Mehta T."/>
            <person name="Neiman D."/>
            <person name="Pearson M."/>
            <person name="Roberts A."/>
            <person name="Saif S."/>
            <person name="Shea T."/>
            <person name="Shenoy N."/>
            <person name="Sisk P."/>
            <person name="Stolte C."/>
            <person name="Sykes S."/>
            <person name="White J."/>
            <person name="Yandava C."/>
            <person name="Haas B."/>
            <person name="Nusbaum C."/>
            <person name="Birren B."/>
        </authorList>
    </citation>
    <scope>NUCLEOTIDE SEQUENCE</scope>
    <source>
        <strain evidence="10">ATCC 30864</strain>
    </source>
</reference>
<evidence type="ECO:0000256" key="1">
    <source>
        <dbReference type="ARBA" id="ARBA00005855"/>
    </source>
</evidence>
<keyword evidence="4" id="KW-0274">FAD</keyword>
<dbReference type="EMBL" id="KE346366">
    <property type="protein sequence ID" value="KJE94242.1"/>
    <property type="molecule type" value="Genomic_DNA"/>
</dbReference>
<dbReference type="GO" id="GO:0016491">
    <property type="term" value="F:oxidoreductase activity"/>
    <property type="evidence" value="ECO:0007669"/>
    <property type="project" value="InterPro"/>
</dbReference>
<keyword evidence="10" id="KW-1185">Reference proteome</keyword>
<dbReference type="PhylomeDB" id="A0A0D2VSV1"/>
<dbReference type="InParanoid" id="A0A0D2VSV1"/>